<name>A0ABU7E2H0_9TELE</name>
<proteinExistence type="predicted"/>
<gene>
    <name evidence="2" type="ORF">CHARACLAT_022088</name>
</gene>
<evidence type="ECO:0000256" key="1">
    <source>
        <dbReference type="SAM" id="SignalP"/>
    </source>
</evidence>
<evidence type="ECO:0000313" key="2">
    <source>
        <dbReference type="EMBL" id="MED6281483.1"/>
    </source>
</evidence>
<accession>A0ABU7E2H0</accession>
<feature type="signal peptide" evidence="1">
    <location>
        <begin position="1"/>
        <end position="27"/>
    </location>
</feature>
<reference evidence="2 3" key="1">
    <citation type="submission" date="2021-06" db="EMBL/GenBank/DDBJ databases">
        <authorList>
            <person name="Palmer J.M."/>
        </authorList>
    </citation>
    <scope>NUCLEOTIDE SEQUENCE [LARGE SCALE GENOMIC DNA]</scope>
    <source>
        <strain evidence="2 3">CL_MEX2019</strain>
        <tissue evidence="2">Muscle</tissue>
    </source>
</reference>
<comment type="caution">
    <text evidence="2">The sequence shown here is derived from an EMBL/GenBank/DDBJ whole genome shotgun (WGS) entry which is preliminary data.</text>
</comment>
<dbReference type="EMBL" id="JAHUTJ010043202">
    <property type="protein sequence ID" value="MED6281483.1"/>
    <property type="molecule type" value="Genomic_DNA"/>
</dbReference>
<feature type="chain" id="PRO_5047220603" evidence="1">
    <location>
        <begin position="28"/>
        <end position="108"/>
    </location>
</feature>
<keyword evidence="3" id="KW-1185">Reference proteome</keyword>
<protein>
    <submittedName>
        <fullName evidence="2">Uncharacterized protein</fullName>
    </submittedName>
</protein>
<dbReference type="Proteomes" id="UP001352852">
    <property type="component" value="Unassembled WGS sequence"/>
</dbReference>
<evidence type="ECO:0000313" key="3">
    <source>
        <dbReference type="Proteomes" id="UP001352852"/>
    </source>
</evidence>
<sequence>MTIVNLTNMALHSWLLSFINMFSLSDTGPFVGMGYSYYALKFPQLTEVLINWSFLYKAWSNKAPYYSTPSPACCFTLPVSWLKEGNYVFPIFTEKTNSAIWKQSRWGN</sequence>
<organism evidence="2 3">
    <name type="scientific">Characodon lateralis</name>
    <dbReference type="NCBI Taxonomy" id="208331"/>
    <lineage>
        <taxon>Eukaryota</taxon>
        <taxon>Metazoa</taxon>
        <taxon>Chordata</taxon>
        <taxon>Craniata</taxon>
        <taxon>Vertebrata</taxon>
        <taxon>Euteleostomi</taxon>
        <taxon>Actinopterygii</taxon>
        <taxon>Neopterygii</taxon>
        <taxon>Teleostei</taxon>
        <taxon>Neoteleostei</taxon>
        <taxon>Acanthomorphata</taxon>
        <taxon>Ovalentaria</taxon>
        <taxon>Atherinomorphae</taxon>
        <taxon>Cyprinodontiformes</taxon>
        <taxon>Goodeidae</taxon>
        <taxon>Characodon</taxon>
    </lineage>
</organism>
<keyword evidence="1" id="KW-0732">Signal</keyword>